<keyword evidence="1" id="KW-0472">Membrane</keyword>
<dbReference type="PANTHER" id="PTHR19353">
    <property type="entry name" value="FATTY ACID DESATURASE 2"/>
    <property type="match status" value="1"/>
</dbReference>
<dbReference type="EMBL" id="JBHTKR010000006">
    <property type="protein sequence ID" value="MFD1196147.1"/>
    <property type="molecule type" value="Genomic_DNA"/>
</dbReference>
<feature type="transmembrane region" description="Helical" evidence="1">
    <location>
        <begin position="138"/>
        <end position="157"/>
    </location>
</feature>
<evidence type="ECO:0000259" key="2">
    <source>
        <dbReference type="Pfam" id="PF00487"/>
    </source>
</evidence>
<dbReference type="RefSeq" id="WP_380793803.1">
    <property type="nucleotide sequence ID" value="NZ_JBHTKR010000006.1"/>
</dbReference>
<dbReference type="Pfam" id="PF00487">
    <property type="entry name" value="FA_desaturase"/>
    <property type="match status" value="1"/>
</dbReference>
<name>A0ABW3THF1_9RHOB</name>
<evidence type="ECO:0000313" key="3">
    <source>
        <dbReference type="EMBL" id="MFD1196147.1"/>
    </source>
</evidence>
<keyword evidence="1" id="KW-0812">Transmembrane</keyword>
<gene>
    <name evidence="3" type="ORF">ACFQ3C_15875</name>
</gene>
<protein>
    <submittedName>
        <fullName evidence="3">Fatty acid desaturase</fullName>
        <ecNumber evidence="3">1.14.19.-</ecNumber>
    </submittedName>
</protein>
<feature type="transmembrane region" description="Helical" evidence="1">
    <location>
        <begin position="198"/>
        <end position="218"/>
    </location>
</feature>
<sequence>MRILARYREPDPARSAFEVAVSVLPFVGIWALALWALSFSYTLAFVLGLANAAFVLRLFLIQHDCGHGAFFTDKRVGDWVGRLLGVFTMTPYDVWRRTHSAHHSSTGNLDKRGLGDVHTMTVAEYRAASRWERFVYRLYRHPVVLFGLGPGYLFLLQNRIPYGLMSSGWLYWVSAMGTNLATLGLLVGLYAYAGWAPILLVFLPSILLAATIGMWLFYIQHQFEETYWEGDSDWQIHDAALHGSSHYDLPPLARWFTANIGIHHVHHLYARIPYYKLPQVLRDHGELAQAQRLGFRESLSCVKFHLWDETNRRLISFKAERNLPA</sequence>
<dbReference type="EC" id="1.14.19.-" evidence="3"/>
<dbReference type="Proteomes" id="UP001597151">
    <property type="component" value="Unassembled WGS sequence"/>
</dbReference>
<dbReference type="GO" id="GO:0016491">
    <property type="term" value="F:oxidoreductase activity"/>
    <property type="evidence" value="ECO:0007669"/>
    <property type="project" value="UniProtKB-KW"/>
</dbReference>
<organism evidence="3 4">
    <name type="scientific">Seohaeicola saemankumensis</name>
    <dbReference type="NCBI Taxonomy" id="481181"/>
    <lineage>
        <taxon>Bacteria</taxon>
        <taxon>Pseudomonadati</taxon>
        <taxon>Pseudomonadota</taxon>
        <taxon>Alphaproteobacteria</taxon>
        <taxon>Rhodobacterales</taxon>
        <taxon>Roseobacteraceae</taxon>
        <taxon>Seohaeicola</taxon>
    </lineage>
</organism>
<accession>A0ABW3THF1</accession>
<dbReference type="PANTHER" id="PTHR19353:SF73">
    <property type="entry name" value="FATTY ACID DESATURASE"/>
    <property type="match status" value="1"/>
</dbReference>
<comment type="caution">
    <text evidence="3">The sequence shown here is derived from an EMBL/GenBank/DDBJ whole genome shotgun (WGS) entry which is preliminary data.</text>
</comment>
<keyword evidence="1" id="KW-1133">Transmembrane helix</keyword>
<keyword evidence="3" id="KW-0560">Oxidoreductase</keyword>
<feature type="transmembrane region" description="Helical" evidence="1">
    <location>
        <begin position="39"/>
        <end position="60"/>
    </location>
</feature>
<feature type="transmembrane region" description="Helical" evidence="1">
    <location>
        <begin position="12"/>
        <end position="33"/>
    </location>
</feature>
<evidence type="ECO:0000313" key="4">
    <source>
        <dbReference type="Proteomes" id="UP001597151"/>
    </source>
</evidence>
<dbReference type="InterPro" id="IPR012171">
    <property type="entry name" value="Fatty_acid_desaturase"/>
</dbReference>
<feature type="transmembrane region" description="Helical" evidence="1">
    <location>
        <begin position="169"/>
        <end position="191"/>
    </location>
</feature>
<dbReference type="InterPro" id="IPR005804">
    <property type="entry name" value="FA_desaturase_dom"/>
</dbReference>
<evidence type="ECO:0000256" key="1">
    <source>
        <dbReference type="SAM" id="Phobius"/>
    </source>
</evidence>
<reference evidence="4" key="1">
    <citation type="journal article" date="2019" name="Int. J. Syst. Evol. Microbiol.">
        <title>The Global Catalogue of Microorganisms (GCM) 10K type strain sequencing project: providing services to taxonomists for standard genome sequencing and annotation.</title>
        <authorList>
            <consortium name="The Broad Institute Genomics Platform"/>
            <consortium name="The Broad Institute Genome Sequencing Center for Infectious Disease"/>
            <person name="Wu L."/>
            <person name="Ma J."/>
        </authorList>
    </citation>
    <scope>NUCLEOTIDE SEQUENCE [LARGE SCALE GENOMIC DNA]</scope>
    <source>
        <strain evidence="4">CCUG 55328</strain>
    </source>
</reference>
<proteinExistence type="predicted"/>
<feature type="domain" description="Fatty acid desaturase" evidence="2">
    <location>
        <begin position="43"/>
        <end position="296"/>
    </location>
</feature>
<keyword evidence="4" id="KW-1185">Reference proteome</keyword>
<dbReference type="CDD" id="cd03507">
    <property type="entry name" value="Delta12-FADS-like"/>
    <property type="match status" value="1"/>
</dbReference>